<dbReference type="PANTHER" id="PTHR33392:SF6">
    <property type="entry name" value="POLYISOPRENYL-TEICHOIC ACID--PEPTIDOGLYCAN TEICHOIC ACID TRANSFERASE TAGU"/>
    <property type="match status" value="1"/>
</dbReference>
<feature type="domain" description="Cell envelope-related transcriptional attenuator" evidence="3">
    <location>
        <begin position="72"/>
        <end position="218"/>
    </location>
</feature>
<name>A0ABR7T5D5_HELCL</name>
<dbReference type="Gene3D" id="3.40.630.190">
    <property type="entry name" value="LCP protein"/>
    <property type="match status" value="1"/>
</dbReference>
<evidence type="ECO:0000313" key="5">
    <source>
        <dbReference type="Proteomes" id="UP000617402"/>
    </source>
</evidence>
<dbReference type="EMBL" id="JACVHF010000022">
    <property type="protein sequence ID" value="MBC9785988.1"/>
    <property type="molecule type" value="Genomic_DNA"/>
</dbReference>
<proteinExistence type="inferred from homology"/>
<sequence>MKKPTNPRLTLGLGLFLLFMLTAGVSYGLFSLQSSENNGVTSDGPLTQAELKKRMNVLLLAIDKRPGESTGRTDTMILASIDRQDKKVFLLSIPRDTRVKIDGHGLDKINSAHMYGGVPLAEKTVEDLLGIPVDYYVKTDFDGFREIVDTLGGVEIDVEKNMYHNEGDSGDLINLKKGVQTLNGKEALQYVRFRSDELGDISRTQRQQKFLQALAKSALQMNTVWKLPALVPQLSKVVETDLGVGDMVSLAMMAKDWKSENIIAHTLPGNFMTLNGISYWYVDPVKAKQAALDFMRGIITTKVIDEGTIVLEEKPRAKSDDSEKADDKKADEKADPTAASDGKKTTGEGSLKPGTSNGKTDSLNGKTSPENPLNPKNPKAPPSNQPPTGNHSTGTVTNPPNNSNGYPDINIPSTGTPSTNSPTTGNSVEPTNPSTAAPNRVIPGAPPVPSGVQSPDNGLVNE</sequence>
<feature type="compositionally biased region" description="Polar residues" evidence="2">
    <location>
        <begin position="428"/>
        <end position="437"/>
    </location>
</feature>
<dbReference type="PANTHER" id="PTHR33392">
    <property type="entry name" value="POLYISOPRENYL-TEICHOIC ACID--PEPTIDOGLYCAN TEICHOIC ACID TRANSFERASE TAGU"/>
    <property type="match status" value="1"/>
</dbReference>
<evidence type="ECO:0000256" key="1">
    <source>
        <dbReference type="ARBA" id="ARBA00006068"/>
    </source>
</evidence>
<dbReference type="NCBIfam" id="TIGR00350">
    <property type="entry name" value="lytR_cpsA_psr"/>
    <property type="match status" value="1"/>
</dbReference>
<feature type="compositionally biased region" description="Polar residues" evidence="2">
    <location>
        <begin position="388"/>
        <end position="405"/>
    </location>
</feature>
<comment type="caution">
    <text evidence="4">The sequence shown here is derived from an EMBL/GenBank/DDBJ whole genome shotgun (WGS) entry which is preliminary data.</text>
</comment>
<dbReference type="InterPro" id="IPR004474">
    <property type="entry name" value="LytR_CpsA_psr"/>
</dbReference>
<dbReference type="Pfam" id="PF03816">
    <property type="entry name" value="LytR_cpsA_psr"/>
    <property type="match status" value="1"/>
</dbReference>
<dbReference type="Proteomes" id="UP000617402">
    <property type="component" value="Unassembled WGS sequence"/>
</dbReference>
<evidence type="ECO:0000259" key="3">
    <source>
        <dbReference type="Pfam" id="PF03816"/>
    </source>
</evidence>
<feature type="compositionally biased region" description="Polar residues" evidence="2">
    <location>
        <begin position="353"/>
        <end position="368"/>
    </location>
</feature>
<feature type="region of interest" description="Disordered" evidence="2">
    <location>
        <begin position="314"/>
        <end position="462"/>
    </location>
</feature>
<gene>
    <name evidence="4" type="ORF">H1S01_16000</name>
</gene>
<evidence type="ECO:0000313" key="4">
    <source>
        <dbReference type="EMBL" id="MBC9785988.1"/>
    </source>
</evidence>
<feature type="compositionally biased region" description="Basic and acidic residues" evidence="2">
    <location>
        <begin position="314"/>
        <end position="346"/>
    </location>
</feature>
<accession>A0ABR7T5D5</accession>
<keyword evidence="5" id="KW-1185">Reference proteome</keyword>
<dbReference type="RefSeq" id="WP_188041420.1">
    <property type="nucleotide sequence ID" value="NZ_JACVHF010000022.1"/>
</dbReference>
<evidence type="ECO:0000256" key="2">
    <source>
        <dbReference type="SAM" id="MobiDB-lite"/>
    </source>
</evidence>
<comment type="similarity">
    <text evidence="1">Belongs to the LytR/CpsA/Psr (LCP) family.</text>
</comment>
<feature type="compositionally biased region" description="Low complexity" evidence="2">
    <location>
        <begin position="412"/>
        <end position="427"/>
    </location>
</feature>
<reference evidence="4 5" key="1">
    <citation type="submission" date="2020-07" db="EMBL/GenBank/DDBJ databases">
        <title>Draft whole-genome sequence of Heliobacterium chlorum DSM 3682, type strain.</title>
        <authorList>
            <person name="Kyndt J.A."/>
            <person name="Meyer T.E."/>
            <person name="Imhoff J.F."/>
        </authorList>
    </citation>
    <scope>NUCLEOTIDE SEQUENCE [LARGE SCALE GENOMIC DNA]</scope>
    <source>
        <strain evidence="4 5">DSM 3682</strain>
    </source>
</reference>
<protein>
    <submittedName>
        <fullName evidence="4">LCP family protein</fullName>
    </submittedName>
</protein>
<organism evidence="4 5">
    <name type="scientific">Heliobacterium chlorum</name>
    <dbReference type="NCBI Taxonomy" id="2698"/>
    <lineage>
        <taxon>Bacteria</taxon>
        <taxon>Bacillati</taxon>
        <taxon>Bacillota</taxon>
        <taxon>Clostridia</taxon>
        <taxon>Eubacteriales</taxon>
        <taxon>Heliobacteriaceae</taxon>
        <taxon>Heliobacterium</taxon>
    </lineage>
</organism>
<dbReference type="InterPro" id="IPR050922">
    <property type="entry name" value="LytR/CpsA/Psr_CW_biosynth"/>
</dbReference>